<evidence type="ECO:0000313" key="5">
    <source>
        <dbReference type="EMBL" id="KAJ3551422.1"/>
    </source>
</evidence>
<dbReference type="InterPro" id="IPR023186">
    <property type="entry name" value="IUNH"/>
</dbReference>
<name>A0AAD5VFP6_9AGAR</name>
<evidence type="ECO:0000313" key="6">
    <source>
        <dbReference type="Proteomes" id="UP001213000"/>
    </source>
</evidence>
<dbReference type="SUPFAM" id="SSF53590">
    <property type="entry name" value="Nucleoside hydrolase"/>
    <property type="match status" value="1"/>
</dbReference>
<keyword evidence="6" id="KW-1185">Reference proteome</keyword>
<evidence type="ECO:0000256" key="1">
    <source>
        <dbReference type="ARBA" id="ARBA00009176"/>
    </source>
</evidence>
<evidence type="ECO:0000256" key="3">
    <source>
        <dbReference type="ARBA" id="ARBA00023295"/>
    </source>
</evidence>
<dbReference type="EMBL" id="JANIEX010002208">
    <property type="protein sequence ID" value="KAJ3551422.1"/>
    <property type="molecule type" value="Genomic_DNA"/>
</dbReference>
<feature type="domain" description="Inosine/uridine-preferring nucleoside hydrolase" evidence="4">
    <location>
        <begin position="4"/>
        <end position="359"/>
    </location>
</feature>
<proteinExistence type="inferred from homology"/>
<dbReference type="Pfam" id="PF01156">
    <property type="entry name" value="IU_nuc_hydro"/>
    <property type="match status" value="1"/>
</dbReference>
<evidence type="ECO:0000256" key="2">
    <source>
        <dbReference type="ARBA" id="ARBA00022801"/>
    </source>
</evidence>
<dbReference type="InterPro" id="IPR001910">
    <property type="entry name" value="Inosine/uridine_hydrolase_dom"/>
</dbReference>
<dbReference type="PANTHER" id="PTHR12304">
    <property type="entry name" value="INOSINE-URIDINE PREFERRING NUCLEOSIDE HYDROLASE"/>
    <property type="match status" value="1"/>
</dbReference>
<dbReference type="PANTHER" id="PTHR12304:SF4">
    <property type="entry name" value="URIDINE NUCLEOSIDASE"/>
    <property type="match status" value="1"/>
</dbReference>
<comment type="similarity">
    <text evidence="1">Belongs to the IUNH family.</text>
</comment>
<protein>
    <recommendedName>
        <fullName evidence="4">Inosine/uridine-preferring nucleoside hydrolase domain-containing protein</fullName>
    </recommendedName>
</protein>
<dbReference type="GO" id="GO:0005829">
    <property type="term" value="C:cytosol"/>
    <property type="evidence" value="ECO:0007669"/>
    <property type="project" value="TreeGrafter"/>
</dbReference>
<organism evidence="5 6">
    <name type="scientific">Leucocoprinus birnbaumii</name>
    <dbReference type="NCBI Taxonomy" id="56174"/>
    <lineage>
        <taxon>Eukaryota</taxon>
        <taxon>Fungi</taxon>
        <taxon>Dikarya</taxon>
        <taxon>Basidiomycota</taxon>
        <taxon>Agaricomycotina</taxon>
        <taxon>Agaricomycetes</taxon>
        <taxon>Agaricomycetidae</taxon>
        <taxon>Agaricales</taxon>
        <taxon>Agaricineae</taxon>
        <taxon>Agaricaceae</taxon>
        <taxon>Leucocoprinus</taxon>
    </lineage>
</organism>
<accession>A0AAD5VFP6</accession>
<keyword evidence="2" id="KW-0378">Hydrolase</keyword>
<dbReference type="Proteomes" id="UP001213000">
    <property type="component" value="Unassembled WGS sequence"/>
</dbReference>
<evidence type="ECO:0000259" key="4">
    <source>
        <dbReference type="Pfam" id="PF01156"/>
    </source>
</evidence>
<dbReference type="InterPro" id="IPR036452">
    <property type="entry name" value="Ribo_hydro-like"/>
</dbReference>
<dbReference type="Gene3D" id="3.90.245.10">
    <property type="entry name" value="Ribonucleoside hydrolase-like"/>
    <property type="match status" value="1"/>
</dbReference>
<sequence>MKNVWLDVDPGHDDALAIMLAVHCPDINLIGVSTTHGNAPSSHTALNAARCLYAFGAPTHIKVYPGAMNPLIQPAKHDPEIHGEDGLGGVEGLPRASEPAVSDRFVRVYDGQDDDEEGEIVRGLEGMAKEIKKVWRAGKGDKVTIVSSGPMTNIALFVSVYSDLIEKGAIEEFVFMGGGVGMGNRSAVAEYNILTDPHATQIVLNTPVKTTMIPINVTHTAIATYEIQHRLLTGLRPSTQPTPHILIPGSPYPPLPIAKTPLRHTLSTVINYFASSYKSVFGFHSGPPLHDALTIAYLQNPGLFKGTRYRVDVELNSGHCMGETVVDVWNYRNCSEESWGREGKNCFVVQELDVLRFFDLFLGHPPTLEDFGFYIVEPGQEHMLLGLYTSLLRLGEVKPLSLHRWRLEGTLVENIKREYERLPGGNHGGYYHWFLQNQHVLSEQRSEDRDKRNREQLDASVLRTWTFIGKPSSASIEEVRQWVRVLPHHHRQCFSLYHFLLSGHIPVPQDDLWVNFGFCACPLFHAEAELGRAYSQLIQSCNFDDFCTAYTSSSLFSLFQAHQIEMSPLSVATAGYDDPSIIDVLSGSPYRNKSVWNLKQYIAGKAIHGPDDMSVRPIPQVRTDYGFDKCSTEEEHKLLFDLYTKYFKQTRHTPLELHNACIQGRLFEFFVGMGFTLKPKKMAKRLLRNPYPLRVEGPSSGVAGMTVVDGVEAILML</sequence>
<dbReference type="GO" id="GO:0008477">
    <property type="term" value="F:purine nucleosidase activity"/>
    <property type="evidence" value="ECO:0007669"/>
    <property type="project" value="TreeGrafter"/>
</dbReference>
<keyword evidence="3" id="KW-0326">Glycosidase</keyword>
<dbReference type="AlphaFoldDB" id="A0AAD5VFP6"/>
<gene>
    <name evidence="5" type="ORF">NP233_g13084</name>
</gene>
<dbReference type="GO" id="GO:0006152">
    <property type="term" value="P:purine nucleoside catabolic process"/>
    <property type="evidence" value="ECO:0007669"/>
    <property type="project" value="TreeGrafter"/>
</dbReference>
<comment type="caution">
    <text evidence="5">The sequence shown here is derived from an EMBL/GenBank/DDBJ whole genome shotgun (WGS) entry which is preliminary data.</text>
</comment>
<reference evidence="5" key="1">
    <citation type="submission" date="2022-07" db="EMBL/GenBank/DDBJ databases">
        <title>Genome Sequence of Leucocoprinus birnbaumii.</title>
        <authorList>
            <person name="Buettner E."/>
        </authorList>
    </citation>
    <scope>NUCLEOTIDE SEQUENCE</scope>
    <source>
        <strain evidence="5">VT141</strain>
    </source>
</reference>